<name>A0A0M5IYU8_DROBS</name>
<keyword evidence="4 7" id="KW-0786">Thiamine pyrophosphate</keyword>
<dbReference type="InterPro" id="IPR029061">
    <property type="entry name" value="THDP-binding"/>
</dbReference>
<dbReference type="InterPro" id="IPR050642">
    <property type="entry name" value="PDH_E1_Alpha_Subunit"/>
</dbReference>
<comment type="catalytic activity">
    <reaction evidence="6 7">
        <text>N(6)-[(R)-lipoyl]-L-lysyl-[protein] + pyruvate + H(+) = N(6)-[(R)-S(8)-acetyldihydrolipoyl]-L-lysyl-[protein] + CO2</text>
        <dbReference type="Rhea" id="RHEA:19189"/>
        <dbReference type="Rhea" id="RHEA-COMP:10474"/>
        <dbReference type="Rhea" id="RHEA-COMP:10478"/>
        <dbReference type="ChEBI" id="CHEBI:15361"/>
        <dbReference type="ChEBI" id="CHEBI:15378"/>
        <dbReference type="ChEBI" id="CHEBI:16526"/>
        <dbReference type="ChEBI" id="CHEBI:83099"/>
        <dbReference type="ChEBI" id="CHEBI:83111"/>
        <dbReference type="EC" id="1.2.4.1"/>
    </reaction>
</comment>
<keyword evidence="3 7" id="KW-0560">Oxidoreductase</keyword>
<dbReference type="STRING" id="30019.A0A0M5IYU8"/>
<dbReference type="AlphaFoldDB" id="A0A0M5IYU8"/>
<keyword evidence="5 7" id="KW-0670">Pyruvate</keyword>
<dbReference type="Gene3D" id="3.40.50.970">
    <property type="match status" value="1"/>
</dbReference>
<dbReference type="SMR" id="A0A0M5IYU8"/>
<evidence type="ECO:0000256" key="5">
    <source>
        <dbReference type="ARBA" id="ARBA00023317"/>
    </source>
</evidence>
<evidence type="ECO:0000256" key="1">
    <source>
        <dbReference type="ARBA" id="ARBA00001964"/>
    </source>
</evidence>
<evidence type="ECO:0000256" key="2">
    <source>
        <dbReference type="ARBA" id="ARBA00022946"/>
    </source>
</evidence>
<dbReference type="GO" id="GO:0004739">
    <property type="term" value="F:pyruvate dehydrogenase (acetyl-transferring) activity"/>
    <property type="evidence" value="ECO:0007669"/>
    <property type="project" value="UniProtKB-UniRule"/>
</dbReference>
<evidence type="ECO:0000259" key="8">
    <source>
        <dbReference type="Pfam" id="PF00676"/>
    </source>
</evidence>
<dbReference type="CDD" id="cd02000">
    <property type="entry name" value="TPP_E1_PDC_ADC_BCADC"/>
    <property type="match status" value="1"/>
</dbReference>
<gene>
    <name evidence="9" type="ORF">Dbus_chr2Lg2271</name>
</gene>
<comment type="cofactor">
    <cofactor evidence="1 7">
        <name>thiamine diphosphate</name>
        <dbReference type="ChEBI" id="CHEBI:58937"/>
    </cofactor>
</comment>
<evidence type="ECO:0000256" key="6">
    <source>
        <dbReference type="ARBA" id="ARBA00051231"/>
    </source>
</evidence>
<evidence type="ECO:0000256" key="7">
    <source>
        <dbReference type="RuleBase" id="RU361139"/>
    </source>
</evidence>
<dbReference type="InterPro" id="IPR001017">
    <property type="entry name" value="DH_E1"/>
</dbReference>
<evidence type="ECO:0000313" key="10">
    <source>
        <dbReference type="Proteomes" id="UP000494163"/>
    </source>
</evidence>
<dbReference type="Proteomes" id="UP000494163">
    <property type="component" value="Chromosome 2L"/>
</dbReference>
<keyword evidence="10" id="KW-1185">Reference proteome</keyword>
<dbReference type="Pfam" id="PF00676">
    <property type="entry name" value="E1_dh"/>
    <property type="match status" value="1"/>
</dbReference>
<accession>A0A0M5IYU8</accession>
<evidence type="ECO:0000313" key="9">
    <source>
        <dbReference type="EMBL" id="ALC40186.1"/>
    </source>
</evidence>
<dbReference type="PANTHER" id="PTHR11516:SF60">
    <property type="entry name" value="PYRUVATE DEHYDROGENASE E1 COMPONENT SUBUNIT ALPHA"/>
    <property type="match status" value="1"/>
</dbReference>
<dbReference type="NCBIfam" id="TIGR03182">
    <property type="entry name" value="PDH_E1_alph_y"/>
    <property type="match status" value="1"/>
</dbReference>
<sequence length="411" mass="45695">MQRATARVIEPAINQLGQLLQRLQMHTAVEQPCPRPSPVEDAAEEERSLDAEDLRVLHLAAPFKLHRLEHGPDTLVVLKLEQAKRYYRQLLALRRLEAAAAQLYKERQVRGFCHLYTGQEACAVGLCAALREQDNLIGGYRIHGYAYLMGVSAVGVLAELTGKCSGCARGKGGSMHMYAPHFYGGNGIVGAQVPLGAGIALASKYRNEDAVCFALYGDGAANQGQIFECFNMAQLWQLPLVFVCENNHYGMGTSIWRSTSNTSNYKRGDELPGIWVDGQDVLAVRSAAQFAIDHARRHGPLVLELCTYRYAGHSMSDPGTNYRKREEVQRVRRSQDAVERFGTLCQQQALLSKSEMLAIEQEVRDEVQQATKVAIGDAELPLYHLWSDVYASSLLNKIRGISEHNLRHDVT</sequence>
<dbReference type="PANTHER" id="PTHR11516">
    <property type="entry name" value="PYRUVATE DEHYDROGENASE E1 COMPONENT, ALPHA SUBUNIT BACTERIAL AND ORGANELLAR"/>
    <property type="match status" value="1"/>
</dbReference>
<evidence type="ECO:0000256" key="3">
    <source>
        <dbReference type="ARBA" id="ARBA00023002"/>
    </source>
</evidence>
<dbReference type="EC" id="1.2.4.1" evidence="7"/>
<reference evidence="9 10" key="1">
    <citation type="submission" date="2015-08" db="EMBL/GenBank/DDBJ databases">
        <title>Ancestral chromatin configuration constrains chromatin evolution on differentiating sex chromosomes in Drosophila.</title>
        <authorList>
            <person name="Zhou Q."/>
            <person name="Bachtrog D."/>
        </authorList>
    </citation>
    <scope>NUCLEOTIDE SEQUENCE [LARGE SCALE GENOMIC DNA]</scope>
    <source>
        <tissue evidence="9">Whole larvae</tissue>
    </source>
</reference>
<dbReference type="EMBL" id="CP012523">
    <property type="protein sequence ID" value="ALC40186.1"/>
    <property type="molecule type" value="Genomic_DNA"/>
</dbReference>
<dbReference type="GO" id="GO:0006086">
    <property type="term" value="P:pyruvate decarboxylation to acetyl-CoA"/>
    <property type="evidence" value="ECO:0007669"/>
    <property type="project" value="InterPro"/>
</dbReference>
<dbReference type="SUPFAM" id="SSF52518">
    <property type="entry name" value="Thiamin diphosphate-binding fold (THDP-binding)"/>
    <property type="match status" value="1"/>
</dbReference>
<keyword evidence="2" id="KW-0809">Transit peptide</keyword>
<dbReference type="FunFam" id="3.40.50.970:FF:000013">
    <property type="entry name" value="Pyruvate dehydrogenase E1 component subunit alpha"/>
    <property type="match status" value="1"/>
</dbReference>
<evidence type="ECO:0000256" key="4">
    <source>
        <dbReference type="ARBA" id="ARBA00023052"/>
    </source>
</evidence>
<dbReference type="InterPro" id="IPR017597">
    <property type="entry name" value="Pyrv_DH_E1_asu_subgrp-y"/>
</dbReference>
<dbReference type="OrthoDB" id="10256198at2759"/>
<protein>
    <recommendedName>
        <fullName evidence="7">Pyruvate dehydrogenase E1 component subunit alpha</fullName>
        <ecNumber evidence="7">1.2.4.1</ecNumber>
    </recommendedName>
</protein>
<comment type="function">
    <text evidence="7">The pyruvate dehydrogenase complex catalyzes the overall conversion of pyruvate to acetyl-CoA and CO(2).</text>
</comment>
<dbReference type="OMA" id="HRLNAGP"/>
<proteinExistence type="predicted"/>
<feature type="domain" description="Dehydrogenase E1 component" evidence="8">
    <location>
        <begin position="90"/>
        <end position="374"/>
    </location>
</feature>
<organism evidence="9 10">
    <name type="scientific">Drosophila busckii</name>
    <name type="common">Fruit fly</name>
    <dbReference type="NCBI Taxonomy" id="30019"/>
    <lineage>
        <taxon>Eukaryota</taxon>
        <taxon>Metazoa</taxon>
        <taxon>Ecdysozoa</taxon>
        <taxon>Arthropoda</taxon>
        <taxon>Hexapoda</taxon>
        <taxon>Insecta</taxon>
        <taxon>Pterygota</taxon>
        <taxon>Neoptera</taxon>
        <taxon>Endopterygota</taxon>
        <taxon>Diptera</taxon>
        <taxon>Brachycera</taxon>
        <taxon>Muscomorpha</taxon>
        <taxon>Ephydroidea</taxon>
        <taxon>Drosophilidae</taxon>
        <taxon>Drosophila</taxon>
    </lineage>
</organism>